<name>A0A4C1TQN7_EUMVA</name>
<sequence>MMKLHSSRFNGFKCGHTNLTDDRCDGSSSTKATEDNINSVRLTMMSDPPSDSDELRCIATHYLIGPSKQQIFGFRTRGPFTDGGQSNNIVTTIVFRPIRCEKSLCIKQRRLQQKGGIVLSDLQTGIIILPPDYKTSQLLSAFKS</sequence>
<proteinExistence type="predicted"/>
<dbReference type="Proteomes" id="UP000299102">
    <property type="component" value="Unassembled WGS sequence"/>
</dbReference>
<protein>
    <submittedName>
        <fullName evidence="1">Uncharacterized protein</fullName>
    </submittedName>
</protein>
<evidence type="ECO:0000313" key="2">
    <source>
        <dbReference type="Proteomes" id="UP000299102"/>
    </source>
</evidence>
<reference evidence="1 2" key="1">
    <citation type="journal article" date="2019" name="Commun. Biol.">
        <title>The bagworm genome reveals a unique fibroin gene that provides high tensile strength.</title>
        <authorList>
            <person name="Kono N."/>
            <person name="Nakamura H."/>
            <person name="Ohtoshi R."/>
            <person name="Tomita M."/>
            <person name="Numata K."/>
            <person name="Arakawa K."/>
        </authorList>
    </citation>
    <scope>NUCLEOTIDE SEQUENCE [LARGE SCALE GENOMIC DNA]</scope>
</reference>
<comment type="caution">
    <text evidence="1">The sequence shown here is derived from an EMBL/GenBank/DDBJ whole genome shotgun (WGS) entry which is preliminary data.</text>
</comment>
<organism evidence="1 2">
    <name type="scientific">Eumeta variegata</name>
    <name type="common">Bagworm moth</name>
    <name type="synonym">Eumeta japonica</name>
    <dbReference type="NCBI Taxonomy" id="151549"/>
    <lineage>
        <taxon>Eukaryota</taxon>
        <taxon>Metazoa</taxon>
        <taxon>Ecdysozoa</taxon>
        <taxon>Arthropoda</taxon>
        <taxon>Hexapoda</taxon>
        <taxon>Insecta</taxon>
        <taxon>Pterygota</taxon>
        <taxon>Neoptera</taxon>
        <taxon>Endopterygota</taxon>
        <taxon>Lepidoptera</taxon>
        <taxon>Glossata</taxon>
        <taxon>Ditrysia</taxon>
        <taxon>Tineoidea</taxon>
        <taxon>Psychidae</taxon>
        <taxon>Oiketicinae</taxon>
        <taxon>Eumeta</taxon>
    </lineage>
</organism>
<evidence type="ECO:0000313" key="1">
    <source>
        <dbReference type="EMBL" id="GBP16268.1"/>
    </source>
</evidence>
<keyword evidence="2" id="KW-1185">Reference proteome</keyword>
<gene>
    <name evidence="1" type="ORF">EVAR_93636_1</name>
</gene>
<accession>A0A4C1TQN7</accession>
<dbReference type="AlphaFoldDB" id="A0A4C1TQN7"/>
<dbReference type="EMBL" id="BGZK01000078">
    <property type="protein sequence ID" value="GBP16268.1"/>
    <property type="molecule type" value="Genomic_DNA"/>
</dbReference>